<name>A0AAD7RKC5_9TELE</name>
<dbReference type="AlphaFoldDB" id="A0AAD7RKC5"/>
<sequence>MLHRITLPERLLQHWSNDKHCRSRRDLPPDSPVLENIPTLNPETPQCKPGVLPARQGLVSPSVAAFSPVDTLKGRGPGPEGPQRVKRRGMLRQHSWAIVRHRAQWSRLNGKLRGGLEREGDDGGC</sequence>
<evidence type="ECO:0000256" key="1">
    <source>
        <dbReference type="SAM" id="MobiDB-lite"/>
    </source>
</evidence>
<protein>
    <submittedName>
        <fullName evidence="2">Uncharacterized protein</fullName>
    </submittedName>
</protein>
<dbReference type="Proteomes" id="UP001221898">
    <property type="component" value="Unassembled WGS sequence"/>
</dbReference>
<organism evidence="2 3">
    <name type="scientific">Aldrovandia affinis</name>
    <dbReference type="NCBI Taxonomy" id="143900"/>
    <lineage>
        <taxon>Eukaryota</taxon>
        <taxon>Metazoa</taxon>
        <taxon>Chordata</taxon>
        <taxon>Craniata</taxon>
        <taxon>Vertebrata</taxon>
        <taxon>Euteleostomi</taxon>
        <taxon>Actinopterygii</taxon>
        <taxon>Neopterygii</taxon>
        <taxon>Teleostei</taxon>
        <taxon>Notacanthiformes</taxon>
        <taxon>Halosauridae</taxon>
        <taxon>Aldrovandia</taxon>
    </lineage>
</organism>
<feature type="region of interest" description="Disordered" evidence="1">
    <location>
        <begin position="68"/>
        <end position="89"/>
    </location>
</feature>
<keyword evidence="3" id="KW-1185">Reference proteome</keyword>
<reference evidence="2" key="1">
    <citation type="journal article" date="2023" name="Science">
        <title>Genome structures resolve the early diversification of teleost fishes.</title>
        <authorList>
            <person name="Parey E."/>
            <person name="Louis A."/>
            <person name="Montfort J."/>
            <person name="Bouchez O."/>
            <person name="Roques C."/>
            <person name="Iampietro C."/>
            <person name="Lluch J."/>
            <person name="Castinel A."/>
            <person name="Donnadieu C."/>
            <person name="Desvignes T."/>
            <person name="Floi Bucao C."/>
            <person name="Jouanno E."/>
            <person name="Wen M."/>
            <person name="Mejri S."/>
            <person name="Dirks R."/>
            <person name="Jansen H."/>
            <person name="Henkel C."/>
            <person name="Chen W.J."/>
            <person name="Zahm M."/>
            <person name="Cabau C."/>
            <person name="Klopp C."/>
            <person name="Thompson A.W."/>
            <person name="Robinson-Rechavi M."/>
            <person name="Braasch I."/>
            <person name="Lecointre G."/>
            <person name="Bobe J."/>
            <person name="Postlethwait J.H."/>
            <person name="Berthelot C."/>
            <person name="Roest Crollius H."/>
            <person name="Guiguen Y."/>
        </authorList>
    </citation>
    <scope>NUCLEOTIDE SEQUENCE</scope>
    <source>
        <strain evidence="2">NC1722</strain>
    </source>
</reference>
<evidence type="ECO:0000313" key="3">
    <source>
        <dbReference type="Proteomes" id="UP001221898"/>
    </source>
</evidence>
<evidence type="ECO:0000313" key="2">
    <source>
        <dbReference type="EMBL" id="KAJ8385743.1"/>
    </source>
</evidence>
<comment type="caution">
    <text evidence="2">The sequence shown here is derived from an EMBL/GenBank/DDBJ whole genome shotgun (WGS) entry which is preliminary data.</text>
</comment>
<dbReference type="EMBL" id="JAINUG010000242">
    <property type="protein sequence ID" value="KAJ8385743.1"/>
    <property type="molecule type" value="Genomic_DNA"/>
</dbReference>
<proteinExistence type="predicted"/>
<accession>A0AAD7RKC5</accession>
<gene>
    <name evidence="2" type="ORF">AAFF_G00182610</name>
</gene>
<feature type="region of interest" description="Disordered" evidence="1">
    <location>
        <begin position="20"/>
        <end position="46"/>
    </location>
</feature>